<dbReference type="EMBL" id="LNYI01000031">
    <property type="protein sequence ID" value="KTD21530.1"/>
    <property type="molecule type" value="Genomic_DNA"/>
</dbReference>
<dbReference type="SMART" id="SM00671">
    <property type="entry name" value="SEL1"/>
    <property type="match status" value="23"/>
</dbReference>
<feature type="signal peptide" evidence="1">
    <location>
        <begin position="1"/>
        <end position="21"/>
    </location>
</feature>
<dbReference type="OrthoDB" id="6114904at2"/>
<dbReference type="PANTHER" id="PTHR11102">
    <property type="entry name" value="SEL-1-LIKE PROTEIN"/>
    <property type="match status" value="1"/>
</dbReference>
<keyword evidence="1" id="KW-0732">Signal</keyword>
<proteinExistence type="predicted"/>
<name>A0A0W0VN78_9GAMM</name>
<evidence type="ECO:0000256" key="1">
    <source>
        <dbReference type="SAM" id="SignalP"/>
    </source>
</evidence>
<dbReference type="PATRIC" id="fig|45067.4.peg.1622"/>
<accession>A0A0W0VN78</accession>
<evidence type="ECO:0000313" key="3">
    <source>
        <dbReference type="Proteomes" id="UP000054869"/>
    </source>
</evidence>
<sequence length="1210" mass="134246">MKSFATWFCLVAATGSQVVYAANGLEAYRQGNYPLAAQTLITQSGQDPIADYYLGRMRLYGYGELKNNALALRYFEQAAEKGVLPAQLLLARYNLIAANDPEKALYWFKKAAAAGDLSAQLYCSAANLFGFGTKPNDAGRRYFIEAAKRGNAIAQYALGEHFLESRDSRTKKLGVIWLNKSAEQGNPKAQLKLAELHATGGLVPRNEILSTDLLHKSAAQGYLPAIRKLGALAAVKNDMEAAKDWYTKAAAANDTQAEIALAGLYLDDKNKLYNPKTGFMWMLQAARNGSAEAQEALAHMYEEGIGVAASPQLAEQWQQKAKETLAQQAKLNPAIEVSKWLSNDKSKHFDIDGYRLGGIYNAWRNPRALKENNYNAAPQMQAVTRTELYKPRFTMMGPKQIAISEYFDMIAPALNPDDATSFLFQRYPLDPQIVALQQHESLALAHPPRVSMVEEGLPYPVSGDPQPFDYFEEMTRGWQHQANVQAVLSKLYGQAILGESASQFELGQLYHYGVAVAKNIPQAITYYQLAAMQQDVRAEYNLGIIYLEGKTDPVDYNQGLNWLTDAAFKGNVYAQYALANIYEKGFKDPAGNMVIQPNPQQATSMYYLASSNHYGPAQFRLAEYLVKQKNGGLSVAAKQNRMQLIKRLYEGAVKEGVAEANLPLAFYNAMDGDPKKQHQAFEVAKEEANRGNGYAALLLGIMFERGIAVPTNDVESLYWYQQAGLNPVNSFILGTYYAQGLGVNKDLEKGKALLQQAADSGFSYADLNLAVLKHDAGEDFIQELDKARQLGNSTAGLLLADYYLAQADNPEKMQQARDIYQHFAEKGDKEAELKLAFLYDKGLGGESNTELAARWYLASAEQGQPVAQYLLGRLYQLGKVGKEPDYTEAKKWYTAARSNYPRAAVALGFVYDTVDDDYQKALENYQMAAQKGDKIGQFNLGLIYEDGKEVPVDYAKAKALYSKAAELGHKQAMTQLAAFYFNGFAGKRDEQQALHWYKKAAALGDSAALYQLGLLSETGVATKLDFTNAVKYYEEAAKKGNEKAKLALARMYQYGLGVVKDSQAAAQLYTELAANNNAYAQYQLALLNIEGIDGVQKPDEGKRLLQLASANGSQQARKVLNWLDAQQQERLSFIEPVIIQPTPVLAGQSANMMYFDALNEWNRGDETLSRMILDRIMNQFPQYIPAKRAYEQLNQEITNPLPVNLSSNNE</sequence>
<evidence type="ECO:0000313" key="2">
    <source>
        <dbReference type="EMBL" id="KTD21530.1"/>
    </source>
</evidence>
<dbReference type="InterPro" id="IPR050767">
    <property type="entry name" value="Sel1_AlgK"/>
</dbReference>
<dbReference type="STRING" id="45067.Llan_1548"/>
<comment type="caution">
    <text evidence="2">The sequence shown here is derived from an EMBL/GenBank/DDBJ whole genome shotgun (WGS) entry which is preliminary data.</text>
</comment>
<dbReference type="Pfam" id="PF08238">
    <property type="entry name" value="Sel1"/>
    <property type="match status" value="21"/>
</dbReference>
<feature type="chain" id="PRO_5006914933" evidence="1">
    <location>
        <begin position="22"/>
        <end position="1210"/>
    </location>
</feature>
<dbReference type="PANTHER" id="PTHR11102:SF160">
    <property type="entry name" value="ERAD-ASSOCIATED E3 UBIQUITIN-PROTEIN LIGASE COMPONENT HRD3"/>
    <property type="match status" value="1"/>
</dbReference>
<gene>
    <name evidence="2" type="primary">enhC_2</name>
    <name evidence="2" type="ORF">Llan_1548</name>
</gene>
<dbReference type="AlphaFoldDB" id="A0A0W0VN78"/>
<dbReference type="RefSeq" id="WP_028372668.1">
    <property type="nucleotide sequence ID" value="NZ_CAAAJD010000006.1"/>
</dbReference>
<dbReference type="SUPFAM" id="SSF81901">
    <property type="entry name" value="HCP-like"/>
    <property type="match status" value="6"/>
</dbReference>
<dbReference type="eggNOG" id="COG0790">
    <property type="taxonomic scope" value="Bacteria"/>
</dbReference>
<keyword evidence="3" id="KW-1185">Reference proteome</keyword>
<dbReference type="InterPro" id="IPR011990">
    <property type="entry name" value="TPR-like_helical_dom_sf"/>
</dbReference>
<dbReference type="Proteomes" id="UP000054869">
    <property type="component" value="Unassembled WGS sequence"/>
</dbReference>
<reference evidence="2 3" key="1">
    <citation type="submission" date="2015-11" db="EMBL/GenBank/DDBJ databases">
        <title>Genomic analysis of 38 Legionella species identifies large and diverse effector repertoires.</title>
        <authorList>
            <person name="Burstein D."/>
            <person name="Amaro F."/>
            <person name="Zusman T."/>
            <person name="Lifshitz Z."/>
            <person name="Cohen O."/>
            <person name="Gilbert J.A."/>
            <person name="Pupko T."/>
            <person name="Shuman H.A."/>
            <person name="Segal G."/>
        </authorList>
    </citation>
    <scope>NUCLEOTIDE SEQUENCE [LARGE SCALE GENOMIC DNA]</scope>
    <source>
        <strain evidence="2 3">ATCC 49751</strain>
    </source>
</reference>
<dbReference type="Gene3D" id="1.25.40.10">
    <property type="entry name" value="Tetratricopeptide repeat domain"/>
    <property type="match status" value="5"/>
</dbReference>
<dbReference type="InterPro" id="IPR006597">
    <property type="entry name" value="Sel1-like"/>
</dbReference>
<organism evidence="2 3">
    <name type="scientific">Legionella lansingensis</name>
    <dbReference type="NCBI Taxonomy" id="45067"/>
    <lineage>
        <taxon>Bacteria</taxon>
        <taxon>Pseudomonadati</taxon>
        <taxon>Pseudomonadota</taxon>
        <taxon>Gammaproteobacteria</taxon>
        <taxon>Legionellales</taxon>
        <taxon>Legionellaceae</taxon>
        <taxon>Legionella</taxon>
    </lineage>
</organism>
<protein>
    <submittedName>
        <fullName evidence="2">Enhanced entry protein EnhC</fullName>
    </submittedName>
</protein>